<dbReference type="AlphaFoldDB" id="A0A8J8FF90"/>
<protein>
    <recommendedName>
        <fullName evidence="2">Ig-like domain-containing protein</fullName>
    </recommendedName>
</protein>
<evidence type="ECO:0000259" key="2">
    <source>
        <dbReference type="Pfam" id="PF13750"/>
    </source>
</evidence>
<feature type="domain" description="Ig-like" evidence="2">
    <location>
        <begin position="447"/>
        <end position="582"/>
    </location>
</feature>
<reference evidence="3" key="1">
    <citation type="submission" date="2019-10" db="EMBL/GenBank/DDBJ databases">
        <title>Draft genome sequence of Panacibacter sp. KCS-6.</title>
        <authorList>
            <person name="Yim K.J."/>
        </authorList>
    </citation>
    <scope>NUCLEOTIDE SEQUENCE</scope>
    <source>
        <strain evidence="3">KCS-6</strain>
    </source>
</reference>
<keyword evidence="4" id="KW-1185">Reference proteome</keyword>
<name>A0A8J8FF90_9BACT</name>
<feature type="signal peptide" evidence="1">
    <location>
        <begin position="1"/>
        <end position="25"/>
    </location>
</feature>
<evidence type="ECO:0000313" key="3">
    <source>
        <dbReference type="EMBL" id="NNV56620.1"/>
    </source>
</evidence>
<dbReference type="Pfam" id="PF13750">
    <property type="entry name" value="Big_3_3"/>
    <property type="match status" value="2"/>
</dbReference>
<accession>A0A8J8FF90</accession>
<sequence length="591" mass="62386">MKTIMKLLFTITLLIGLQICTSGQSVTLSTPSSSSTQVDNAVVSYTVSDPAGTAQQIQIVFTLTGGYNYNLNGSKVFTLTIKTPVNGSNTFTLKPTDPTNAANPYTASPATAMPEGIYSAFCQYVRPVSAGGTTLKSTTRTNILIDVQTLPAVITFPANNAVVKSPFIIRDSVNETYLSGSKSLTFVGTITNTLTLANSKPKDTLTINTSNITAGGNIVSATSSTLPDGTYNMTLSYQDRFSHSATTSTKTITIDNTTSAPRIDTPLNGTTVNQFLNLKFTLPEKDSAQTMKLVFNKSGTRDSLILRNAVVGSNNFTLNTKNFTASSYVLSASSNSIDTGNYNIELYYKDTLGNALAGDTAYNIYIDNFTAIPILTAPVSNVAIKGADSFNVAFTLPEKPLANSVKLLFSKTGTTCTTTLNTSVAGADSLTIYAGNIALSSKVAATNCASLEDGTYTLTLQYQDSVGNTVTSSAGITILVDSRTAKPVLILPGDSSTISNTLALSFTLPENALNNRVSLKLRGCSDVDIILETAGSGLQTFSLNKNDLNNSPGVISSTQNSIAAGTYTLLLGYQDEHGNSFIYTAQTGIIF</sequence>
<keyword evidence="1" id="KW-0732">Signal</keyword>
<organism evidence="3 4">
    <name type="scientific">Limnovirga soli</name>
    <dbReference type="NCBI Taxonomy" id="2656915"/>
    <lineage>
        <taxon>Bacteria</taxon>
        <taxon>Pseudomonadati</taxon>
        <taxon>Bacteroidota</taxon>
        <taxon>Chitinophagia</taxon>
        <taxon>Chitinophagales</taxon>
        <taxon>Chitinophagaceae</taxon>
        <taxon>Limnovirga</taxon>
    </lineage>
</organism>
<proteinExistence type="predicted"/>
<gene>
    <name evidence="3" type="ORF">GD597_14200</name>
</gene>
<feature type="chain" id="PRO_5035241579" description="Ig-like domain-containing protein" evidence="1">
    <location>
        <begin position="26"/>
        <end position="591"/>
    </location>
</feature>
<feature type="domain" description="Ig-like" evidence="2">
    <location>
        <begin position="224"/>
        <end position="319"/>
    </location>
</feature>
<comment type="caution">
    <text evidence="3">The sequence shown here is derived from an EMBL/GenBank/DDBJ whole genome shotgun (WGS) entry which is preliminary data.</text>
</comment>
<dbReference type="Proteomes" id="UP000598971">
    <property type="component" value="Unassembled WGS sequence"/>
</dbReference>
<dbReference type="InterPro" id="IPR022038">
    <property type="entry name" value="Ig-like_bact"/>
</dbReference>
<dbReference type="EMBL" id="WHPF01000010">
    <property type="protein sequence ID" value="NNV56620.1"/>
    <property type="molecule type" value="Genomic_DNA"/>
</dbReference>
<evidence type="ECO:0000256" key="1">
    <source>
        <dbReference type="SAM" id="SignalP"/>
    </source>
</evidence>
<evidence type="ECO:0000313" key="4">
    <source>
        <dbReference type="Proteomes" id="UP000598971"/>
    </source>
</evidence>